<accession>A0A8J4BQ27</accession>
<dbReference type="GO" id="GO:0016740">
    <property type="term" value="F:transferase activity"/>
    <property type="evidence" value="ECO:0007669"/>
    <property type="project" value="UniProtKB-KW"/>
</dbReference>
<dbReference type="InterPro" id="IPR006598">
    <property type="entry name" value="CAP10"/>
</dbReference>
<dbReference type="Pfam" id="PF05686">
    <property type="entry name" value="Glyco_transf_90"/>
    <property type="match status" value="1"/>
</dbReference>
<dbReference type="EMBL" id="BNCO01000055">
    <property type="protein sequence ID" value="GIL63113.1"/>
    <property type="molecule type" value="Genomic_DNA"/>
</dbReference>
<dbReference type="PANTHER" id="PTHR12203:SF35">
    <property type="entry name" value="PROTEIN O-GLUCOSYLTRANSFERASE 1"/>
    <property type="match status" value="1"/>
</dbReference>
<keyword evidence="3" id="KW-0472">Membrane</keyword>
<feature type="domain" description="Glycosyl transferase CAP10" evidence="4">
    <location>
        <begin position="182"/>
        <end position="415"/>
    </location>
</feature>
<dbReference type="Proteomes" id="UP000747399">
    <property type="component" value="Unassembled WGS sequence"/>
</dbReference>
<gene>
    <name evidence="5" type="ORF">Vafri_17237</name>
</gene>
<organism evidence="5 6">
    <name type="scientific">Volvox africanus</name>
    <dbReference type="NCBI Taxonomy" id="51714"/>
    <lineage>
        <taxon>Eukaryota</taxon>
        <taxon>Viridiplantae</taxon>
        <taxon>Chlorophyta</taxon>
        <taxon>core chlorophytes</taxon>
        <taxon>Chlorophyceae</taxon>
        <taxon>CS clade</taxon>
        <taxon>Chlamydomonadales</taxon>
        <taxon>Volvocaceae</taxon>
        <taxon>Volvox</taxon>
    </lineage>
</organism>
<evidence type="ECO:0000313" key="6">
    <source>
        <dbReference type="Proteomes" id="UP000747399"/>
    </source>
</evidence>
<evidence type="ECO:0000313" key="5">
    <source>
        <dbReference type="EMBL" id="GIL63113.1"/>
    </source>
</evidence>
<protein>
    <recommendedName>
        <fullName evidence="4">Glycosyl transferase CAP10 domain-containing protein</fullName>
    </recommendedName>
</protein>
<comment type="caution">
    <text evidence="5">The sequence shown here is derived from an EMBL/GenBank/DDBJ whole genome shotgun (WGS) entry which is preliminary data.</text>
</comment>
<keyword evidence="2" id="KW-0808">Transferase</keyword>
<evidence type="ECO:0000256" key="3">
    <source>
        <dbReference type="SAM" id="Phobius"/>
    </source>
</evidence>
<keyword evidence="3" id="KW-0812">Transmembrane</keyword>
<sequence length="480" mass="55099">MSFGRRVFYVLACLILCICIPPGFIYWELLSRRAHQQDSLDALAWNESRLQFKSLGHYFAVTPKSGTPRVDCLLPPSYQFRYCLNIARSFKEPLSARYHPRPSAVSSLEENAPRAYWRWPGNISKESFEDAAAREWPGCIHCMNIVRYKVLGRKLYVAESAPGSRQQLGAEEMLQVVLYLFPIPDMEFLLHFGDGCVNGLPVISWNVCRQFADAGFTMPSYTVWERSLGPTQRMVYSTCLEKRYPARKRKPLVIWRGRTTDSRFGSFNRDNYLQALRIQLHQLARNYSDILDVRLVELLHCNKFVKKKIRDTGSWIKFEHFNKYCAILDIDGNSWSDRFGHLVHFNTPILKMESNYTGYFEHLFAPDTSIIQFAKDFSDLPEKARQLIADCQQTARRDDTEGGEGRRIAKNMQVASQALMDQVGIAEAFAYTLQVYKNLSSWEVDPSLKGFKQVKGTCCSVAQVPKLLAAAVSEYHGRKA</sequence>
<reference evidence="5" key="1">
    <citation type="journal article" date="2021" name="Proc. Natl. Acad. Sci. U.S.A.">
        <title>Three genomes in the algal genus Volvox reveal the fate of a haploid sex-determining region after a transition to homothallism.</title>
        <authorList>
            <person name="Yamamoto K."/>
            <person name="Hamaji T."/>
            <person name="Kawai-Toyooka H."/>
            <person name="Matsuzaki R."/>
            <person name="Takahashi F."/>
            <person name="Nishimura Y."/>
            <person name="Kawachi M."/>
            <person name="Noguchi H."/>
            <person name="Minakuchi Y."/>
            <person name="Umen J.G."/>
            <person name="Toyoda A."/>
            <person name="Nozaki H."/>
        </authorList>
    </citation>
    <scope>NUCLEOTIDE SEQUENCE</scope>
    <source>
        <strain evidence="5">NIES-3780</strain>
    </source>
</reference>
<evidence type="ECO:0000259" key="4">
    <source>
        <dbReference type="SMART" id="SM00672"/>
    </source>
</evidence>
<dbReference type="PANTHER" id="PTHR12203">
    <property type="entry name" value="KDEL LYS-ASP-GLU-LEU CONTAINING - RELATED"/>
    <property type="match status" value="1"/>
</dbReference>
<comment type="similarity">
    <text evidence="1">Belongs to the glycosyltransferase 90 family.</text>
</comment>
<proteinExistence type="inferred from homology"/>
<dbReference type="AlphaFoldDB" id="A0A8J4BQ27"/>
<feature type="transmembrane region" description="Helical" evidence="3">
    <location>
        <begin position="7"/>
        <end position="27"/>
    </location>
</feature>
<name>A0A8J4BQ27_9CHLO</name>
<evidence type="ECO:0000256" key="2">
    <source>
        <dbReference type="ARBA" id="ARBA00022679"/>
    </source>
</evidence>
<evidence type="ECO:0000256" key="1">
    <source>
        <dbReference type="ARBA" id="ARBA00010118"/>
    </source>
</evidence>
<dbReference type="SMART" id="SM00672">
    <property type="entry name" value="CAP10"/>
    <property type="match status" value="1"/>
</dbReference>
<dbReference type="InterPro" id="IPR051091">
    <property type="entry name" value="O-Glucosyltr/Glycosyltrsf_90"/>
</dbReference>
<keyword evidence="3" id="KW-1133">Transmembrane helix</keyword>
<keyword evidence="6" id="KW-1185">Reference proteome</keyword>